<dbReference type="EMBL" id="JAPFRD010000011">
    <property type="protein sequence ID" value="MCW8109554.1"/>
    <property type="molecule type" value="Genomic_DNA"/>
</dbReference>
<dbReference type="Gene3D" id="2.60.120.380">
    <property type="match status" value="2"/>
</dbReference>
<evidence type="ECO:0000313" key="2">
    <source>
        <dbReference type="EMBL" id="MCW8109554.1"/>
    </source>
</evidence>
<proteinExistence type="predicted"/>
<protein>
    <submittedName>
        <fullName evidence="2">PPC domain-containing protein</fullName>
    </submittedName>
</protein>
<organism evidence="2 3">
    <name type="scientific">Alteromonas aquimaris</name>
    <dbReference type="NCBI Taxonomy" id="2998417"/>
    <lineage>
        <taxon>Bacteria</taxon>
        <taxon>Pseudomonadati</taxon>
        <taxon>Pseudomonadota</taxon>
        <taxon>Gammaproteobacteria</taxon>
        <taxon>Alteromonadales</taxon>
        <taxon>Alteromonadaceae</taxon>
        <taxon>Alteromonas/Salinimonas group</taxon>
        <taxon>Alteromonas</taxon>
    </lineage>
</organism>
<dbReference type="Pfam" id="PF04151">
    <property type="entry name" value="PPC"/>
    <property type="match status" value="2"/>
</dbReference>
<keyword evidence="3" id="KW-1185">Reference proteome</keyword>
<evidence type="ECO:0000313" key="3">
    <source>
        <dbReference type="Proteomes" id="UP001142810"/>
    </source>
</evidence>
<accession>A0ABT3P9W2</accession>
<feature type="domain" description="Peptidase C-terminal archaeal/bacterial" evidence="1">
    <location>
        <begin position="139"/>
        <end position="205"/>
    </location>
</feature>
<feature type="domain" description="Peptidase C-terminal archaeal/bacterial" evidence="1">
    <location>
        <begin position="35"/>
        <end position="99"/>
    </location>
</feature>
<evidence type="ECO:0000259" key="1">
    <source>
        <dbReference type="Pfam" id="PF04151"/>
    </source>
</evidence>
<dbReference type="Proteomes" id="UP001142810">
    <property type="component" value="Unassembled WGS sequence"/>
</dbReference>
<gene>
    <name evidence="2" type="ORF">OPS25_13670</name>
</gene>
<comment type="caution">
    <text evidence="2">The sequence shown here is derived from an EMBL/GenBank/DDBJ whole genome shotgun (WGS) entry which is preliminary data.</text>
</comment>
<name>A0ABT3P9W2_9ALTE</name>
<reference evidence="2" key="1">
    <citation type="submission" date="2022-11" db="EMBL/GenBank/DDBJ databases">
        <title>Alteromonas sp. nov., isolated from sea water of the Qingdao.</title>
        <authorList>
            <person name="Wang Q."/>
        </authorList>
    </citation>
    <scope>NUCLEOTIDE SEQUENCE</scope>
    <source>
        <strain evidence="2">ASW11-7</strain>
    </source>
</reference>
<dbReference type="InterPro" id="IPR007280">
    <property type="entry name" value="Peptidase_C_arc/bac"/>
</dbReference>
<sequence>MAANCGSGTGTGPVALTKGVAQTNLAGAKDEELEFAIDVPAGASNLSFAMSGGTGDADLYVRFASAPTTTTYDCRPWESGNVENCDFASPSTGTYYVKVIGYSAFSGVQLVADYDTASSGQGSTAQVTNISATTNNWKYYTWDVPAGMATLDFTITGGSGDADLYIRYGSQPTTSTYDCRPYETGNEETCSFNNPQAGTWHIGIRAYSTFSGVTLNTSYQP</sequence>